<dbReference type="Pfam" id="PF12893">
    <property type="entry name" value="Lumazine_bd_2"/>
    <property type="match status" value="2"/>
</dbReference>
<dbReference type="SUPFAM" id="SSF54427">
    <property type="entry name" value="NTF2-like"/>
    <property type="match status" value="2"/>
</dbReference>
<name>A0A154QJF5_9GAMM</name>
<dbReference type="RefSeq" id="WP_008436490.1">
    <property type="nucleotide sequence ID" value="NZ_LVJS01000032.1"/>
</dbReference>
<dbReference type="STRING" id="416169.RHOFW104T7_10030"/>
<evidence type="ECO:0000313" key="2">
    <source>
        <dbReference type="EMBL" id="KZC24171.1"/>
    </source>
</evidence>
<dbReference type="EMBL" id="LVJS01000032">
    <property type="protein sequence ID" value="KZC24171.1"/>
    <property type="molecule type" value="Genomic_DNA"/>
</dbReference>
<dbReference type="eggNOG" id="ENOG5031AWH">
    <property type="taxonomic scope" value="Bacteria"/>
</dbReference>
<protein>
    <recommendedName>
        <fullName evidence="4">Lumazine-binding protein</fullName>
    </recommendedName>
</protein>
<proteinExistence type="predicted"/>
<sequence length="262" mass="29066">MFKLLALLAITLIRPLDATAADISHIRAMAATYVQALESARPEPLKQVFHGSANLFWVDANGRLQSRTQPEWRHAIEQQGAQHAFSRAIEDLQVDHDVAMVKLRSDLPDRVFTDYLLLLHAEGRWRVVNKTFSIAMKGDHPPATPANDLSEICTVLQRKIDASVDSDGGLLTITHHPRAVYYTLVDGQMSANSIAEAIGRYEARRPTHPKGPNWRIASVDQAGTAAMAKLDATLGEARYVDFINLLKIDGRWQIISAVWADG</sequence>
<dbReference type="InterPro" id="IPR039437">
    <property type="entry name" value="FrzH/put_lumazine-bd"/>
</dbReference>
<organism evidence="2 3">
    <name type="scientific">Rhodanobacter thiooxydans</name>
    <dbReference type="NCBI Taxonomy" id="416169"/>
    <lineage>
        <taxon>Bacteria</taxon>
        <taxon>Pseudomonadati</taxon>
        <taxon>Pseudomonadota</taxon>
        <taxon>Gammaproteobacteria</taxon>
        <taxon>Lysobacterales</taxon>
        <taxon>Rhodanobacteraceae</taxon>
        <taxon>Rhodanobacter</taxon>
    </lineage>
</organism>
<dbReference type="AlphaFoldDB" id="A0A154QJF5"/>
<dbReference type="InterPro" id="IPR032710">
    <property type="entry name" value="NTF2-like_dom_sf"/>
</dbReference>
<accession>A0A154QJF5</accession>
<reference evidence="2 3" key="1">
    <citation type="journal article" date="2016" name="MBio">
        <title>Lateral Gene Transfer in a Heavy Metal-Contaminated-Groundwater Microbial Community.</title>
        <authorList>
            <person name="Hemme C.L."/>
            <person name="Green S.J."/>
            <person name="Rishishwar L."/>
            <person name="Prakash O."/>
            <person name="Pettenato A."/>
            <person name="Chakraborty R."/>
            <person name="Deutschbauer A.M."/>
            <person name="Van Nostrand J.D."/>
            <person name="Wu L."/>
            <person name="He Z."/>
            <person name="Jordan I.K."/>
            <person name="Hazen T.C."/>
            <person name="Arkin A.P."/>
            <person name="Kostka J.E."/>
            <person name="Zhou J."/>
        </authorList>
    </citation>
    <scope>NUCLEOTIDE SEQUENCE [LARGE SCALE GENOMIC DNA]</scope>
    <source>
        <strain evidence="2 3">FW104-T7</strain>
    </source>
</reference>
<evidence type="ECO:0008006" key="4">
    <source>
        <dbReference type="Google" id="ProtNLM"/>
    </source>
</evidence>
<feature type="chain" id="PRO_5007599970" description="Lumazine-binding protein" evidence="1">
    <location>
        <begin position="21"/>
        <end position="262"/>
    </location>
</feature>
<gene>
    <name evidence="2" type="ORF">RHOFW104T7_10030</name>
</gene>
<comment type="caution">
    <text evidence="2">The sequence shown here is derived from an EMBL/GenBank/DDBJ whole genome shotgun (WGS) entry which is preliminary data.</text>
</comment>
<dbReference type="Gene3D" id="3.10.450.50">
    <property type="match status" value="2"/>
</dbReference>
<evidence type="ECO:0000313" key="3">
    <source>
        <dbReference type="Proteomes" id="UP000076131"/>
    </source>
</evidence>
<keyword evidence="3" id="KW-1185">Reference proteome</keyword>
<dbReference type="Proteomes" id="UP000076131">
    <property type="component" value="Unassembled WGS sequence"/>
</dbReference>
<evidence type="ECO:0000256" key="1">
    <source>
        <dbReference type="SAM" id="SignalP"/>
    </source>
</evidence>
<feature type="signal peptide" evidence="1">
    <location>
        <begin position="1"/>
        <end position="20"/>
    </location>
</feature>
<keyword evidence="1" id="KW-0732">Signal</keyword>